<reference evidence="9" key="1">
    <citation type="submission" date="2019-08" db="EMBL/GenBank/DDBJ databases">
        <authorList>
            <person name="Kucharzyk K."/>
            <person name="Murdoch R.W."/>
            <person name="Higgins S."/>
            <person name="Loffler F."/>
        </authorList>
    </citation>
    <scope>NUCLEOTIDE SEQUENCE</scope>
</reference>
<dbReference type="GO" id="GO:0055085">
    <property type="term" value="P:transmembrane transport"/>
    <property type="evidence" value="ECO:0007669"/>
    <property type="project" value="InterPro"/>
</dbReference>
<feature type="transmembrane region" description="Helical" evidence="7">
    <location>
        <begin position="158"/>
        <end position="179"/>
    </location>
</feature>
<feature type="transmembrane region" description="Helical" evidence="7">
    <location>
        <begin position="339"/>
        <end position="359"/>
    </location>
</feature>
<evidence type="ECO:0000259" key="8">
    <source>
        <dbReference type="PROSITE" id="PS50928"/>
    </source>
</evidence>
<evidence type="ECO:0000313" key="9">
    <source>
        <dbReference type="EMBL" id="MPM73029.1"/>
    </source>
</evidence>
<comment type="subcellular location">
    <subcellularLocation>
        <location evidence="1">Cell membrane</location>
        <topology evidence="1">Multi-pass membrane protein</topology>
    </subcellularLocation>
</comment>
<protein>
    <recommendedName>
        <fullName evidence="8">ABC transmembrane type-1 domain-containing protein</fullName>
    </recommendedName>
</protein>
<dbReference type="PROSITE" id="PS50928">
    <property type="entry name" value="ABC_TM1"/>
    <property type="match status" value="1"/>
</dbReference>
<keyword evidence="2" id="KW-0813">Transport</keyword>
<dbReference type="CDD" id="cd06261">
    <property type="entry name" value="TM_PBP2"/>
    <property type="match status" value="1"/>
</dbReference>
<keyword evidence="3" id="KW-1003">Cell membrane</keyword>
<dbReference type="SUPFAM" id="SSF161098">
    <property type="entry name" value="MetI-like"/>
    <property type="match status" value="1"/>
</dbReference>
<dbReference type="Gene3D" id="1.10.3720.10">
    <property type="entry name" value="MetI-like"/>
    <property type="match status" value="1"/>
</dbReference>
<dbReference type="PANTHER" id="PTHR43744">
    <property type="entry name" value="ABC TRANSPORTER PERMEASE PROTEIN MG189-RELATED-RELATED"/>
    <property type="match status" value="1"/>
</dbReference>
<name>A0A645C5V9_9ZZZZ</name>
<dbReference type="InterPro" id="IPR000515">
    <property type="entry name" value="MetI-like"/>
</dbReference>
<keyword evidence="4 7" id="KW-0812">Transmembrane</keyword>
<gene>
    <name evidence="9" type="ORF">SDC9_120005</name>
</gene>
<feature type="transmembrane region" description="Helical" evidence="7">
    <location>
        <begin position="58"/>
        <end position="80"/>
    </location>
</feature>
<dbReference type="PANTHER" id="PTHR43744:SF8">
    <property type="entry name" value="SN-GLYCEROL-3-PHOSPHATE TRANSPORT SYSTEM PERMEASE PROTEIN UGPE"/>
    <property type="match status" value="1"/>
</dbReference>
<feature type="transmembrane region" description="Helical" evidence="7">
    <location>
        <begin position="223"/>
        <end position="244"/>
    </location>
</feature>
<keyword evidence="5 7" id="KW-1133">Transmembrane helix</keyword>
<dbReference type="GO" id="GO:0005886">
    <property type="term" value="C:plasma membrane"/>
    <property type="evidence" value="ECO:0007669"/>
    <property type="project" value="UniProtKB-SubCell"/>
</dbReference>
<evidence type="ECO:0000256" key="7">
    <source>
        <dbReference type="SAM" id="Phobius"/>
    </source>
</evidence>
<evidence type="ECO:0000256" key="4">
    <source>
        <dbReference type="ARBA" id="ARBA00022692"/>
    </source>
</evidence>
<accession>A0A645C5V9</accession>
<evidence type="ECO:0000256" key="1">
    <source>
        <dbReference type="ARBA" id="ARBA00004651"/>
    </source>
</evidence>
<organism evidence="9">
    <name type="scientific">bioreactor metagenome</name>
    <dbReference type="NCBI Taxonomy" id="1076179"/>
    <lineage>
        <taxon>unclassified sequences</taxon>
        <taxon>metagenomes</taxon>
        <taxon>ecological metagenomes</taxon>
    </lineage>
</organism>
<sequence length="374" mass="42824">MNNTDIKTAEKLKHSGKNLNINKNANANKKIKVDFEGKTSAGERFRLRVFSLYFLKNIVWVIFRLVLLLGISYVIILPFVTKIAGSIMSPDDFLDVTVKLISKYPTLDTYKYIITENKYLTALSNTAILSLLCAVVQMLTCAVVGYGFSKFKFRGNKFLFLCVVFTMIVPHQTLQLSMFMKFRYFDIYGIYSFIYKTFNLESFYTIGKDKFFRFDSVNLINTYWPLAILSFGGLAFKNGLYIFIMRQFYKGVPDELEEAAYVDGSGVIKTFVKIIIPLSIPMMVTVFLFAFSWQWSDNFYTSFFFTKEGLYLMPHIVSVPKTLEKASQLLPNAAAYQNAITSTCGLMIVFPLIILYCFCQNFLIQGIERSGIVG</sequence>
<dbReference type="EMBL" id="VSSQ01025111">
    <property type="protein sequence ID" value="MPM73029.1"/>
    <property type="molecule type" value="Genomic_DNA"/>
</dbReference>
<dbReference type="AlphaFoldDB" id="A0A645C5V9"/>
<feature type="transmembrane region" description="Helical" evidence="7">
    <location>
        <begin position="127"/>
        <end position="146"/>
    </location>
</feature>
<keyword evidence="6 7" id="KW-0472">Membrane</keyword>
<dbReference type="Pfam" id="PF00528">
    <property type="entry name" value="BPD_transp_1"/>
    <property type="match status" value="1"/>
</dbReference>
<comment type="caution">
    <text evidence="9">The sequence shown here is derived from an EMBL/GenBank/DDBJ whole genome shotgun (WGS) entry which is preliminary data.</text>
</comment>
<feature type="transmembrane region" description="Helical" evidence="7">
    <location>
        <begin position="274"/>
        <end position="295"/>
    </location>
</feature>
<evidence type="ECO:0000256" key="6">
    <source>
        <dbReference type="ARBA" id="ARBA00023136"/>
    </source>
</evidence>
<dbReference type="InterPro" id="IPR035906">
    <property type="entry name" value="MetI-like_sf"/>
</dbReference>
<feature type="domain" description="ABC transmembrane type-1" evidence="8">
    <location>
        <begin position="123"/>
        <end position="359"/>
    </location>
</feature>
<evidence type="ECO:0000256" key="3">
    <source>
        <dbReference type="ARBA" id="ARBA00022475"/>
    </source>
</evidence>
<evidence type="ECO:0000256" key="5">
    <source>
        <dbReference type="ARBA" id="ARBA00022989"/>
    </source>
</evidence>
<proteinExistence type="predicted"/>
<evidence type="ECO:0000256" key="2">
    <source>
        <dbReference type="ARBA" id="ARBA00022448"/>
    </source>
</evidence>